<gene>
    <name evidence="12" type="primary">nad4l</name>
</gene>
<keyword evidence="8 11" id="KW-0472">Membrane</keyword>
<dbReference type="GO" id="GO:0016020">
    <property type="term" value="C:membrane"/>
    <property type="evidence" value="ECO:0007669"/>
    <property type="project" value="UniProtKB-SubCell"/>
</dbReference>
<keyword evidence="4 11" id="KW-0812">Transmembrane</keyword>
<accession>A0A7L4XQ50</accession>
<keyword evidence="6 11" id="KW-1133">Transmembrane helix</keyword>
<evidence type="ECO:0000313" key="12">
    <source>
        <dbReference type="EMBL" id="QGT15736.1"/>
    </source>
</evidence>
<evidence type="ECO:0000256" key="10">
    <source>
        <dbReference type="ARBA" id="ARBA00049551"/>
    </source>
</evidence>
<dbReference type="Pfam" id="PF00420">
    <property type="entry name" value="Oxidored_q2"/>
    <property type="match status" value="1"/>
</dbReference>
<evidence type="ECO:0000256" key="8">
    <source>
        <dbReference type="ARBA" id="ARBA00023136"/>
    </source>
</evidence>
<feature type="transmembrane region" description="Helical" evidence="11">
    <location>
        <begin position="61"/>
        <end position="84"/>
    </location>
</feature>
<keyword evidence="7" id="KW-0520">NAD</keyword>
<evidence type="ECO:0000256" key="4">
    <source>
        <dbReference type="ARBA" id="ARBA00022692"/>
    </source>
</evidence>
<reference evidence="12" key="1">
    <citation type="submission" date="2018-10" db="EMBL/GenBank/DDBJ databases">
        <title>Complete mitochondrial genome of Tachaea chinensis Thielemann (Crustacea: Isopoda: Corallanidae).</title>
        <authorList>
            <person name="Zhao Y."/>
            <person name="Zhu X."/>
            <person name="Li Y."/>
        </authorList>
    </citation>
    <scope>NUCLEOTIDE SEQUENCE</scope>
</reference>
<protein>
    <recommendedName>
        <fullName evidence="3">NADH-ubiquinone oxidoreductase chain 4L</fullName>
    </recommendedName>
    <alternativeName>
        <fullName evidence="9">NADH dehydrogenase subunit 4L</fullName>
    </alternativeName>
</protein>
<feature type="transmembrane region" description="Helical" evidence="11">
    <location>
        <begin position="30"/>
        <end position="49"/>
    </location>
</feature>
<keyword evidence="12" id="KW-0496">Mitochondrion</keyword>
<comment type="subcellular location">
    <subcellularLocation>
        <location evidence="1">Membrane</location>
        <topology evidence="1">Multi-pass membrane protein</topology>
    </subcellularLocation>
</comment>
<evidence type="ECO:0000256" key="6">
    <source>
        <dbReference type="ARBA" id="ARBA00022989"/>
    </source>
</evidence>
<dbReference type="GO" id="GO:0008137">
    <property type="term" value="F:NADH dehydrogenase (ubiquinone) activity"/>
    <property type="evidence" value="ECO:0007669"/>
    <property type="project" value="UniProtKB-EC"/>
</dbReference>
<evidence type="ECO:0000256" key="2">
    <source>
        <dbReference type="ARBA" id="ARBA00010519"/>
    </source>
</evidence>
<evidence type="ECO:0000256" key="3">
    <source>
        <dbReference type="ARBA" id="ARBA00016612"/>
    </source>
</evidence>
<organism evidence="12">
    <name type="scientific">Tachaea chinensis</name>
    <dbReference type="NCBI Taxonomy" id="1862870"/>
    <lineage>
        <taxon>Eukaryota</taxon>
        <taxon>Metazoa</taxon>
        <taxon>Ecdysozoa</taxon>
        <taxon>Arthropoda</taxon>
        <taxon>Crustacea</taxon>
        <taxon>Multicrustacea</taxon>
        <taxon>Malacostraca</taxon>
        <taxon>Eumalacostraca</taxon>
        <taxon>Peracarida</taxon>
        <taxon>Isopoda</taxon>
        <taxon>Corallanidae</taxon>
        <taxon>Tachaea</taxon>
    </lineage>
</organism>
<comment type="catalytic activity">
    <reaction evidence="10">
        <text>a ubiquinone + NADH + 5 H(+)(in) = a ubiquinol + NAD(+) + 4 H(+)(out)</text>
        <dbReference type="Rhea" id="RHEA:29091"/>
        <dbReference type="Rhea" id="RHEA-COMP:9565"/>
        <dbReference type="Rhea" id="RHEA-COMP:9566"/>
        <dbReference type="ChEBI" id="CHEBI:15378"/>
        <dbReference type="ChEBI" id="CHEBI:16389"/>
        <dbReference type="ChEBI" id="CHEBI:17976"/>
        <dbReference type="ChEBI" id="CHEBI:57540"/>
        <dbReference type="ChEBI" id="CHEBI:57945"/>
        <dbReference type="EC" id="7.1.1.2"/>
    </reaction>
</comment>
<dbReference type="AlphaFoldDB" id="A0A7L4XQ50"/>
<comment type="similarity">
    <text evidence="2">Belongs to the complex I subunit 4L family.</text>
</comment>
<evidence type="ECO:0000256" key="1">
    <source>
        <dbReference type="ARBA" id="ARBA00004141"/>
    </source>
</evidence>
<proteinExistence type="inferred from homology"/>
<evidence type="ECO:0000256" key="7">
    <source>
        <dbReference type="ARBA" id="ARBA00023027"/>
    </source>
</evidence>
<evidence type="ECO:0000256" key="9">
    <source>
        <dbReference type="ARBA" id="ARBA00031586"/>
    </source>
</evidence>
<dbReference type="Gene3D" id="1.10.287.3510">
    <property type="match status" value="1"/>
</dbReference>
<sequence length="98" mass="11183">MMIINESVVVGLFIFFFGLFIFMMNYNHVLISLMSLEVISLSFFLFLSVMMMDMVYNCISVIFISMAVCEGSLGLSILVVYGLVKGLEKMDIFSFLSW</sequence>
<keyword evidence="5" id="KW-1278">Translocase</keyword>
<geneLocation type="mitochondrion" evidence="12"/>
<name>A0A7L4XQ50_9CRUS</name>
<dbReference type="InterPro" id="IPR039428">
    <property type="entry name" value="NUOK/Mnh_C1-like"/>
</dbReference>
<dbReference type="EMBL" id="MK007965">
    <property type="protein sequence ID" value="QGT15736.1"/>
    <property type="molecule type" value="Genomic_DNA"/>
</dbReference>
<evidence type="ECO:0000256" key="5">
    <source>
        <dbReference type="ARBA" id="ARBA00022967"/>
    </source>
</evidence>
<evidence type="ECO:0000256" key="11">
    <source>
        <dbReference type="SAM" id="Phobius"/>
    </source>
</evidence>
<feature type="transmembrane region" description="Helical" evidence="11">
    <location>
        <begin position="7"/>
        <end position="24"/>
    </location>
</feature>